<dbReference type="Pfam" id="PF00520">
    <property type="entry name" value="Ion_trans"/>
    <property type="match status" value="1"/>
</dbReference>
<evidence type="ECO:0000256" key="11">
    <source>
        <dbReference type="ARBA" id="ARBA00023303"/>
    </source>
</evidence>
<dbReference type="PANTHER" id="PTHR10217:SF435">
    <property type="entry name" value="POTASSIUM VOLTAGE-GATED CHANNEL PROTEIN EAG"/>
    <property type="match status" value="1"/>
</dbReference>
<dbReference type="GO" id="GO:0005249">
    <property type="term" value="F:voltage-gated potassium channel activity"/>
    <property type="evidence" value="ECO:0007669"/>
    <property type="project" value="InterPro"/>
</dbReference>
<dbReference type="InterPro" id="IPR003938">
    <property type="entry name" value="K_chnl_volt-dep_EAG/ELK/ERG"/>
</dbReference>
<comment type="subcellular location">
    <subcellularLocation>
        <location evidence="1">Membrane</location>
        <topology evidence="1">Multi-pass membrane protein</topology>
    </subcellularLocation>
</comment>
<feature type="transmembrane region" description="Helical" evidence="13">
    <location>
        <begin position="317"/>
        <end position="339"/>
    </location>
</feature>
<feature type="transmembrane region" description="Helical" evidence="13">
    <location>
        <begin position="99"/>
        <end position="121"/>
    </location>
</feature>
<evidence type="ECO:0000256" key="1">
    <source>
        <dbReference type="ARBA" id="ARBA00004141"/>
    </source>
</evidence>
<keyword evidence="16" id="KW-1185">Reference proteome</keyword>
<dbReference type="Proteomes" id="UP001230188">
    <property type="component" value="Unassembled WGS sequence"/>
</dbReference>
<keyword evidence="4 13" id="KW-0812">Transmembrane</keyword>
<evidence type="ECO:0000256" key="5">
    <source>
        <dbReference type="ARBA" id="ARBA00022826"/>
    </source>
</evidence>
<accession>A0AAD7UNZ4</accession>
<proteinExistence type="predicted"/>
<evidence type="ECO:0000256" key="13">
    <source>
        <dbReference type="SAM" id="Phobius"/>
    </source>
</evidence>
<dbReference type="Gene3D" id="2.60.120.10">
    <property type="entry name" value="Jelly Rolls"/>
    <property type="match status" value="1"/>
</dbReference>
<evidence type="ECO:0000256" key="7">
    <source>
        <dbReference type="ARBA" id="ARBA00022958"/>
    </source>
</evidence>
<feature type="compositionally biased region" description="Low complexity" evidence="12">
    <location>
        <begin position="683"/>
        <end position="692"/>
    </location>
</feature>
<evidence type="ECO:0000256" key="3">
    <source>
        <dbReference type="ARBA" id="ARBA00022538"/>
    </source>
</evidence>
<dbReference type="PROSITE" id="PS50042">
    <property type="entry name" value="CNMP_BINDING_3"/>
    <property type="match status" value="1"/>
</dbReference>
<keyword evidence="8 13" id="KW-1133">Transmembrane helix</keyword>
<evidence type="ECO:0000256" key="8">
    <source>
        <dbReference type="ARBA" id="ARBA00022989"/>
    </source>
</evidence>
<dbReference type="InterPro" id="IPR014710">
    <property type="entry name" value="RmlC-like_jellyroll"/>
</dbReference>
<evidence type="ECO:0000313" key="15">
    <source>
        <dbReference type="EMBL" id="KAJ8614196.1"/>
    </source>
</evidence>
<feature type="transmembrane region" description="Helical" evidence="13">
    <location>
        <begin position="360"/>
        <end position="378"/>
    </location>
</feature>
<keyword evidence="11" id="KW-0407">Ion channel</keyword>
<dbReference type="SUPFAM" id="SSF51206">
    <property type="entry name" value="cAMP-binding domain-like"/>
    <property type="match status" value="1"/>
</dbReference>
<keyword evidence="9" id="KW-0406">Ion transport</keyword>
<feature type="domain" description="Cyclic nucleotide-binding" evidence="14">
    <location>
        <begin position="547"/>
        <end position="602"/>
    </location>
</feature>
<evidence type="ECO:0000256" key="10">
    <source>
        <dbReference type="ARBA" id="ARBA00023136"/>
    </source>
</evidence>
<evidence type="ECO:0000313" key="16">
    <source>
        <dbReference type="Proteomes" id="UP001230188"/>
    </source>
</evidence>
<sequence>MERKESDEDQMEAHLSTYVQPWWWRGMLSSPTPSGRTWSERRQQKVNRWSVDQDARWRVAWDVVSVTLTFALLICEPWIAAFQPRGMGVGVRQFRRHEAWVVVLDLANITWFSLDILLSMVTTYSTVHGVKVWDQERIVVTYLKRWFVWDLVATVPWERMFAKRLCRERCSRKGSAMTLLHMIPVVRAIRGSKIAKARELAKRCPLEASDVLGMPPAVDHISRFVVGAFFGMHVVACVWFIIGDRGRDQELDKQCYEGFDFEDRGQSSRCTWFQRAGYTRGSTTSGFLYATCLYWAVTTVTTVGYGDISANTVGEKLFTMAVEIAGVAWFASLVSALGADIMDDTGADEVRKRKASLKMFLYNNRFPAPLALAVTSYLNNQFEVEREFDGRDPEVNRLLRTSLNPTLKRAVALHLASRDPTLTRNALFKSPDVQPPSRKRRSSVVAAFGGGGDAAAAASSSPPHHQQIWGRKRAFVADCVLAMKASVSAPFELIIPKLTKSRALHVFVRGRAVAVDQVHLSAVDKAFKYAREGGDDENDDLFCVETGDYFGEEGVLLNAVWAKSLIAALWCEFNLVDVDTLARIFADHPDVATALHAECEARVSRFPSVFTVGPSPPSETTTTTRTTPLAALTEAVVETKPPPTLDHLASQLDHLQTQVALILATMGGGDQHQHHHHHHPPEEAGGAANEEE</sequence>
<dbReference type="SUPFAM" id="SSF81324">
    <property type="entry name" value="Voltage-gated potassium channels"/>
    <property type="match status" value="1"/>
</dbReference>
<dbReference type="AlphaFoldDB" id="A0AAD7UNZ4"/>
<keyword evidence="2" id="KW-0813">Transport</keyword>
<keyword evidence="6" id="KW-0851">Voltage-gated channel</keyword>
<dbReference type="InterPro" id="IPR000595">
    <property type="entry name" value="cNMP-bd_dom"/>
</dbReference>
<reference evidence="15" key="1">
    <citation type="submission" date="2023-01" db="EMBL/GenBank/DDBJ databases">
        <title>Metagenome sequencing of chrysophaentin producing Chrysophaeum taylorii.</title>
        <authorList>
            <person name="Davison J."/>
            <person name="Bewley C."/>
        </authorList>
    </citation>
    <scope>NUCLEOTIDE SEQUENCE</scope>
    <source>
        <strain evidence="15">NIES-1699</strain>
    </source>
</reference>
<feature type="transmembrane region" description="Helical" evidence="13">
    <location>
        <begin position="221"/>
        <end position="242"/>
    </location>
</feature>
<gene>
    <name evidence="15" type="ORF">CTAYLR_001092</name>
</gene>
<dbReference type="EMBL" id="JAQMWT010000009">
    <property type="protein sequence ID" value="KAJ8614196.1"/>
    <property type="molecule type" value="Genomic_DNA"/>
</dbReference>
<feature type="transmembrane region" description="Helical" evidence="13">
    <location>
        <begin position="287"/>
        <end position="305"/>
    </location>
</feature>
<feature type="region of interest" description="Disordered" evidence="12">
    <location>
        <begin position="667"/>
        <end position="692"/>
    </location>
</feature>
<evidence type="ECO:0000259" key="14">
    <source>
        <dbReference type="PROSITE" id="PS50042"/>
    </source>
</evidence>
<dbReference type="InterPro" id="IPR018490">
    <property type="entry name" value="cNMP-bd_dom_sf"/>
</dbReference>
<dbReference type="GO" id="GO:0005886">
    <property type="term" value="C:plasma membrane"/>
    <property type="evidence" value="ECO:0007669"/>
    <property type="project" value="TreeGrafter"/>
</dbReference>
<evidence type="ECO:0000256" key="6">
    <source>
        <dbReference type="ARBA" id="ARBA00022882"/>
    </source>
</evidence>
<dbReference type="Gene3D" id="1.10.287.70">
    <property type="match status" value="1"/>
</dbReference>
<dbReference type="PANTHER" id="PTHR10217">
    <property type="entry name" value="VOLTAGE AND LIGAND GATED POTASSIUM CHANNEL"/>
    <property type="match status" value="1"/>
</dbReference>
<comment type="caution">
    <text evidence="15">The sequence shown here is derived from an EMBL/GenBank/DDBJ whole genome shotgun (WGS) entry which is preliminary data.</text>
</comment>
<evidence type="ECO:0000256" key="2">
    <source>
        <dbReference type="ARBA" id="ARBA00022448"/>
    </source>
</evidence>
<keyword evidence="3" id="KW-0633">Potassium transport</keyword>
<protein>
    <recommendedName>
        <fullName evidence="14">Cyclic nucleotide-binding domain-containing protein</fullName>
    </recommendedName>
</protein>
<dbReference type="GO" id="GO:0042391">
    <property type="term" value="P:regulation of membrane potential"/>
    <property type="evidence" value="ECO:0007669"/>
    <property type="project" value="TreeGrafter"/>
</dbReference>
<dbReference type="PRINTS" id="PR01463">
    <property type="entry name" value="EAGCHANLFMLY"/>
</dbReference>
<evidence type="ECO:0000256" key="12">
    <source>
        <dbReference type="SAM" id="MobiDB-lite"/>
    </source>
</evidence>
<keyword evidence="7" id="KW-0630">Potassium</keyword>
<dbReference type="GO" id="GO:0034702">
    <property type="term" value="C:monoatomic ion channel complex"/>
    <property type="evidence" value="ECO:0007669"/>
    <property type="project" value="UniProtKB-KW"/>
</dbReference>
<name>A0AAD7UNZ4_9STRA</name>
<evidence type="ECO:0000256" key="4">
    <source>
        <dbReference type="ARBA" id="ARBA00022692"/>
    </source>
</evidence>
<dbReference type="InterPro" id="IPR005821">
    <property type="entry name" value="Ion_trans_dom"/>
</dbReference>
<organism evidence="15 16">
    <name type="scientific">Chrysophaeum taylorii</name>
    <dbReference type="NCBI Taxonomy" id="2483200"/>
    <lineage>
        <taxon>Eukaryota</taxon>
        <taxon>Sar</taxon>
        <taxon>Stramenopiles</taxon>
        <taxon>Ochrophyta</taxon>
        <taxon>Pelagophyceae</taxon>
        <taxon>Pelagomonadales</taxon>
        <taxon>Pelagomonadaceae</taxon>
        <taxon>Chrysophaeum</taxon>
    </lineage>
</organism>
<keyword evidence="10 13" id="KW-0472">Membrane</keyword>
<dbReference type="InterPro" id="IPR050818">
    <property type="entry name" value="KCNH_animal-type"/>
</dbReference>
<evidence type="ECO:0000256" key="9">
    <source>
        <dbReference type="ARBA" id="ARBA00023065"/>
    </source>
</evidence>
<keyword evidence="5" id="KW-0631">Potassium channel</keyword>